<feature type="compositionally biased region" description="Basic and acidic residues" evidence="11">
    <location>
        <begin position="671"/>
        <end position="680"/>
    </location>
</feature>
<name>A0A7L1BN24_9PASS</name>
<dbReference type="InterPro" id="IPR026212">
    <property type="entry name" value="Cep78"/>
</dbReference>
<feature type="compositionally biased region" description="Polar residues" evidence="11">
    <location>
        <begin position="748"/>
        <end position="774"/>
    </location>
</feature>
<dbReference type="FunFam" id="3.80.10.10:FF:000057">
    <property type="entry name" value="Centrosomal protein of 78 kDa"/>
    <property type="match status" value="1"/>
</dbReference>
<keyword evidence="7" id="KW-0966">Cell projection</keyword>
<dbReference type="InterPro" id="IPR032675">
    <property type="entry name" value="LRR_dom_sf"/>
</dbReference>
<dbReference type="Proteomes" id="UP000534634">
    <property type="component" value="Unassembled WGS sequence"/>
</dbReference>
<evidence type="ECO:0000256" key="9">
    <source>
        <dbReference type="ARBA" id="ARBA00069623"/>
    </source>
</evidence>
<evidence type="ECO:0000256" key="1">
    <source>
        <dbReference type="ARBA" id="ARBA00004114"/>
    </source>
</evidence>
<evidence type="ECO:0000256" key="6">
    <source>
        <dbReference type="ARBA" id="ARBA00023212"/>
    </source>
</evidence>
<keyword evidence="13" id="KW-1185">Reference proteome</keyword>
<organism evidence="12 13">
    <name type="scientific">Illadopsis cleaveri</name>
    <name type="common">blackcap illadopsis</name>
    <dbReference type="NCBI Taxonomy" id="201329"/>
    <lineage>
        <taxon>Eukaryota</taxon>
        <taxon>Metazoa</taxon>
        <taxon>Chordata</taxon>
        <taxon>Craniata</taxon>
        <taxon>Vertebrata</taxon>
        <taxon>Euteleostomi</taxon>
        <taxon>Archelosauria</taxon>
        <taxon>Archosauria</taxon>
        <taxon>Dinosauria</taxon>
        <taxon>Saurischia</taxon>
        <taxon>Theropoda</taxon>
        <taxon>Coelurosauria</taxon>
        <taxon>Aves</taxon>
        <taxon>Neognathae</taxon>
        <taxon>Neoaves</taxon>
        <taxon>Telluraves</taxon>
        <taxon>Australaves</taxon>
        <taxon>Passeriformes</taxon>
        <taxon>Sylvioidea</taxon>
        <taxon>Timaliidae</taxon>
        <taxon>Illadopsis</taxon>
    </lineage>
</organism>
<evidence type="ECO:0000256" key="11">
    <source>
        <dbReference type="SAM" id="MobiDB-lite"/>
    </source>
</evidence>
<keyword evidence="5" id="KW-0969">Cilium</keyword>
<feature type="coiled-coil region" evidence="10">
    <location>
        <begin position="460"/>
        <end position="504"/>
    </location>
</feature>
<evidence type="ECO:0000256" key="10">
    <source>
        <dbReference type="SAM" id="Coils"/>
    </source>
</evidence>
<gene>
    <name evidence="12" type="primary">Cep78</name>
    <name evidence="12" type="ORF">ILLCLE_R04202</name>
</gene>
<protein>
    <recommendedName>
        <fullName evidence="9">Centrosomal protein of 78 kDa</fullName>
    </recommendedName>
</protein>
<evidence type="ECO:0000256" key="2">
    <source>
        <dbReference type="ARBA" id="ARBA00004120"/>
    </source>
</evidence>
<keyword evidence="10" id="KW-0175">Coiled coil</keyword>
<comment type="similarity">
    <text evidence="8">Belongs to the CEP78 family.</text>
</comment>
<dbReference type="PRINTS" id="PR02062">
    <property type="entry name" value="CENTROSOME78"/>
</dbReference>
<keyword evidence="4" id="KW-0970">Cilium biogenesis/degradation</keyword>
<keyword evidence="3" id="KW-0963">Cytoplasm</keyword>
<dbReference type="AlphaFoldDB" id="A0A7L1BN24"/>
<dbReference type="Gene3D" id="3.80.10.10">
    <property type="entry name" value="Ribonuclease Inhibitor"/>
    <property type="match status" value="2"/>
</dbReference>
<dbReference type="GO" id="GO:0036064">
    <property type="term" value="C:ciliary basal body"/>
    <property type="evidence" value="ECO:0007669"/>
    <property type="project" value="TreeGrafter"/>
</dbReference>
<evidence type="ECO:0000256" key="4">
    <source>
        <dbReference type="ARBA" id="ARBA00022794"/>
    </source>
</evidence>
<feature type="non-terminal residue" evidence="12">
    <location>
        <position position="774"/>
    </location>
</feature>
<evidence type="ECO:0000313" key="12">
    <source>
        <dbReference type="EMBL" id="NXM54461.1"/>
    </source>
</evidence>
<evidence type="ECO:0000313" key="13">
    <source>
        <dbReference type="Proteomes" id="UP000534634"/>
    </source>
</evidence>
<feature type="compositionally biased region" description="Low complexity" evidence="11">
    <location>
        <begin position="710"/>
        <end position="725"/>
    </location>
</feature>
<reference evidence="12 13" key="1">
    <citation type="submission" date="2019-09" db="EMBL/GenBank/DDBJ databases">
        <title>Bird 10,000 Genomes (B10K) Project - Family phase.</title>
        <authorList>
            <person name="Zhang G."/>
        </authorList>
    </citation>
    <scope>NUCLEOTIDE SEQUENCE [LARGE SCALE GENOMIC DNA]</scope>
    <source>
        <strain evidence="12">B10K-DU-002-01</strain>
        <tissue evidence="12">Muscle</tissue>
    </source>
</reference>
<feature type="compositionally biased region" description="Basic and acidic residues" evidence="11">
    <location>
        <begin position="584"/>
        <end position="597"/>
    </location>
</feature>
<feature type="region of interest" description="Disordered" evidence="11">
    <location>
        <begin position="653"/>
        <end position="685"/>
    </location>
</feature>
<dbReference type="GO" id="GO:0044782">
    <property type="term" value="P:cilium organization"/>
    <property type="evidence" value="ECO:0007669"/>
    <property type="project" value="TreeGrafter"/>
</dbReference>
<evidence type="ECO:0000256" key="8">
    <source>
        <dbReference type="ARBA" id="ARBA00061070"/>
    </source>
</evidence>
<dbReference type="PANTHER" id="PTHR24110:SF3">
    <property type="entry name" value="CENTROSOMAL PROTEIN OF 78 KDA"/>
    <property type="match status" value="1"/>
</dbReference>
<feature type="non-terminal residue" evidence="12">
    <location>
        <position position="1"/>
    </location>
</feature>
<dbReference type="GO" id="GO:0030317">
    <property type="term" value="P:flagellated sperm motility"/>
    <property type="evidence" value="ECO:0007669"/>
    <property type="project" value="UniProtKB-ARBA"/>
</dbReference>
<proteinExistence type="inferred from homology"/>
<comment type="subcellular location">
    <subcellularLocation>
        <location evidence="2">Cytoplasm</location>
        <location evidence="2">Cytoskeleton</location>
        <location evidence="2">Cilium basal body</location>
    </subcellularLocation>
    <subcellularLocation>
        <location evidence="1">Cytoplasm</location>
        <location evidence="1">Cytoskeleton</location>
        <location evidence="1">Microtubule organizing center</location>
        <location evidence="1">Centrosome</location>
        <location evidence="1">Centriole</location>
    </subcellularLocation>
</comment>
<evidence type="ECO:0000256" key="3">
    <source>
        <dbReference type="ARBA" id="ARBA00022490"/>
    </source>
</evidence>
<dbReference type="PANTHER" id="PTHR24110">
    <property type="entry name" value="CENTROSOMAL PROTEIN OF 78 KDA"/>
    <property type="match status" value="1"/>
</dbReference>
<dbReference type="FunFam" id="3.80.10.10:FF:000070">
    <property type="entry name" value="Centrosomal protein of 78 kDa"/>
    <property type="match status" value="1"/>
</dbReference>
<feature type="region of interest" description="Disordered" evidence="11">
    <location>
        <begin position="584"/>
        <end position="608"/>
    </location>
</feature>
<feature type="region of interest" description="Disordered" evidence="11">
    <location>
        <begin position="361"/>
        <end position="389"/>
    </location>
</feature>
<dbReference type="EMBL" id="VXBB01004709">
    <property type="protein sequence ID" value="NXM54461.1"/>
    <property type="molecule type" value="Genomic_DNA"/>
</dbReference>
<evidence type="ECO:0000256" key="7">
    <source>
        <dbReference type="ARBA" id="ARBA00023273"/>
    </source>
</evidence>
<dbReference type="SUPFAM" id="SSF52047">
    <property type="entry name" value="RNI-like"/>
    <property type="match status" value="1"/>
</dbReference>
<accession>A0A7L1BN24</accession>
<comment type="caution">
    <text evidence="12">The sequence shown here is derived from an EMBL/GenBank/DDBJ whole genome shotgun (WGS) entry which is preliminary data.</text>
</comment>
<dbReference type="SMART" id="SM00368">
    <property type="entry name" value="LRR_RI"/>
    <property type="match status" value="3"/>
</dbReference>
<dbReference type="InterPro" id="IPR001611">
    <property type="entry name" value="Leu-rich_rpt"/>
</dbReference>
<keyword evidence="6" id="KW-0206">Cytoskeleton</keyword>
<evidence type="ECO:0000256" key="5">
    <source>
        <dbReference type="ARBA" id="ARBA00023069"/>
    </source>
</evidence>
<dbReference type="Pfam" id="PF13516">
    <property type="entry name" value="LRR_6"/>
    <property type="match status" value="2"/>
</dbReference>
<dbReference type="GO" id="GO:0005814">
    <property type="term" value="C:centriole"/>
    <property type="evidence" value="ECO:0007669"/>
    <property type="project" value="UniProtKB-SubCell"/>
</dbReference>
<sequence length="774" mass="85592">MIESVKLRRRCMLDFYSHYEHLCELQGSLPLKAVKANRTRDAVDLIVDHIKATDWAPLLNALRHSKTLTSIGIRSLHQHGLEDSGVERYKTYFRRRIPATLSKDLTGQLCKAVKGCLSISDVLKNLELQGLLLREGDLALLTKGLATASSLESVSLAYCPIGDEGLETICQSIKNTATIRFVNFTACSLTWRGAEHIANVVKHQAIRRHGEAWAKSLRYRRPDLEYMTGLRRITLNCNMLVGDRGASAFADCLGEDLWLKALDLQQCGISNEGARSLLDALQTNTTLVVLDIRKNPLIDHVLMKNIIARVLKNGNSADSEFKWLMSPSSKDALKTKPKKRTIVLGSGRKGKATIRIGLSSKKSVSPGKKNFPVRESYSPKPLPPGTKGFLPWRTAERAKRCRGGAVDCAESEELPVKIQTGVPVKVTLESASTSETEDTDDLEDVIQQPDLAKSLDRTDVAQYQQLELELEECVEKLKEEQKARVKAEERLLELEIENARLRSLNISLSEVLHAQSVTNMILEDEGVLGSIENSFQKFHAFLDLLKDAGLGQLAVLAGIDQSDFGILGHPQINSALSKPVNMVKEKSFEEERQEHTQNSKNRAGDIQLPLPGMFQSQMVVNNAFSSLREIRELQAAGQQYQPGLWRENEAQTINQNKEDKPRSSTPVLPERSVKQNEQAKGRHSARQLATSLHSIADSSIQIKSDDSRISNGISGEKSKNSSSKKYIPVANETAAPSNGVRGDRSRLQVVNVSSGTDTLGSGSEIQESIQSVTN</sequence>
<dbReference type="GO" id="GO:0005813">
    <property type="term" value="C:centrosome"/>
    <property type="evidence" value="ECO:0007669"/>
    <property type="project" value="TreeGrafter"/>
</dbReference>
<feature type="region of interest" description="Disordered" evidence="11">
    <location>
        <begin position="706"/>
        <end position="774"/>
    </location>
</feature>